<sequence length="127" mass="14117">MECHCISLSICVLSLSVLPVCVLHIIKEAEVLHPVDPHHSMQRLSVWPEEQLATCLPHCGGNRLHVSHSVPENFTRGQLTVESESTAALSSVRDNRLCGNSPIRKLNVVTEQITYYAPILLIVLILF</sequence>
<reference evidence="2" key="1">
    <citation type="submission" date="2014-11" db="EMBL/GenBank/DDBJ databases">
        <authorList>
            <person name="Amaro Gonzalez C."/>
        </authorList>
    </citation>
    <scope>NUCLEOTIDE SEQUENCE</scope>
</reference>
<feature type="signal peptide" evidence="1">
    <location>
        <begin position="1"/>
        <end position="22"/>
    </location>
</feature>
<reference evidence="2" key="2">
    <citation type="journal article" date="2015" name="Fish Shellfish Immunol.">
        <title>Early steps in the European eel (Anguilla anguilla)-Vibrio vulnificus interaction in the gills: Role of the RtxA13 toxin.</title>
        <authorList>
            <person name="Callol A."/>
            <person name="Pajuelo D."/>
            <person name="Ebbesson L."/>
            <person name="Teles M."/>
            <person name="MacKenzie S."/>
            <person name="Amaro C."/>
        </authorList>
    </citation>
    <scope>NUCLEOTIDE SEQUENCE</scope>
</reference>
<accession>A0A0E9T350</accession>
<proteinExistence type="predicted"/>
<dbReference type="EMBL" id="GBXM01060680">
    <property type="protein sequence ID" value="JAH47897.1"/>
    <property type="molecule type" value="Transcribed_RNA"/>
</dbReference>
<feature type="chain" id="PRO_5002432500" evidence="1">
    <location>
        <begin position="23"/>
        <end position="127"/>
    </location>
</feature>
<evidence type="ECO:0000256" key="1">
    <source>
        <dbReference type="SAM" id="SignalP"/>
    </source>
</evidence>
<evidence type="ECO:0000313" key="2">
    <source>
        <dbReference type="EMBL" id="JAH47897.1"/>
    </source>
</evidence>
<protein>
    <submittedName>
        <fullName evidence="2">Uncharacterized protein</fullName>
    </submittedName>
</protein>
<keyword evidence="1" id="KW-0732">Signal</keyword>
<organism evidence="2">
    <name type="scientific">Anguilla anguilla</name>
    <name type="common">European freshwater eel</name>
    <name type="synonym">Muraena anguilla</name>
    <dbReference type="NCBI Taxonomy" id="7936"/>
    <lineage>
        <taxon>Eukaryota</taxon>
        <taxon>Metazoa</taxon>
        <taxon>Chordata</taxon>
        <taxon>Craniata</taxon>
        <taxon>Vertebrata</taxon>
        <taxon>Euteleostomi</taxon>
        <taxon>Actinopterygii</taxon>
        <taxon>Neopterygii</taxon>
        <taxon>Teleostei</taxon>
        <taxon>Anguilliformes</taxon>
        <taxon>Anguillidae</taxon>
        <taxon>Anguilla</taxon>
    </lineage>
</organism>
<dbReference type="AlphaFoldDB" id="A0A0E9T350"/>
<name>A0A0E9T350_ANGAN</name>